<dbReference type="InterPro" id="IPR014748">
    <property type="entry name" value="Enoyl-CoA_hydra_C"/>
</dbReference>
<dbReference type="PANTHER" id="PTHR43684:SF4">
    <property type="entry name" value="ENOYL-COA HYDRATASE_ISOMERASE FAMILY PROTEIN (AFU_ORTHOLOGUE AFUA_1G01890)"/>
    <property type="match status" value="1"/>
</dbReference>
<dbReference type="Gene3D" id="1.10.12.10">
    <property type="entry name" value="Lyase 2-enoyl-coa Hydratase, Chain A, domain 2"/>
    <property type="match status" value="1"/>
</dbReference>
<comment type="caution">
    <text evidence="4">The sequence shown here is derived from an EMBL/GenBank/DDBJ whole genome shotgun (WGS) entry which is preliminary data.</text>
</comment>
<keyword evidence="5" id="KW-1185">Reference proteome</keyword>
<comment type="similarity">
    <text evidence="2">Belongs to the enoyl-CoA hydratase/isomerase family.</text>
</comment>
<dbReference type="PANTHER" id="PTHR43684">
    <property type="match status" value="1"/>
</dbReference>
<dbReference type="EMBL" id="ML978124">
    <property type="protein sequence ID" value="KAF2100897.1"/>
    <property type="molecule type" value="Genomic_DNA"/>
</dbReference>
<dbReference type="OrthoDB" id="2018133at2759"/>
<accession>A0A9P4IJP1</accession>
<dbReference type="InterPro" id="IPR001753">
    <property type="entry name" value="Enoyl-CoA_hydra/iso"/>
</dbReference>
<evidence type="ECO:0000256" key="3">
    <source>
        <dbReference type="ARBA" id="ARBA00023026"/>
    </source>
</evidence>
<dbReference type="CDD" id="cd06558">
    <property type="entry name" value="crotonase-like"/>
    <property type="match status" value="1"/>
</dbReference>
<protein>
    <submittedName>
        <fullName evidence="4">ClpP/crotonase</fullName>
    </submittedName>
</protein>
<organism evidence="4 5">
    <name type="scientific">Rhizodiscina lignyota</name>
    <dbReference type="NCBI Taxonomy" id="1504668"/>
    <lineage>
        <taxon>Eukaryota</taxon>
        <taxon>Fungi</taxon>
        <taxon>Dikarya</taxon>
        <taxon>Ascomycota</taxon>
        <taxon>Pezizomycotina</taxon>
        <taxon>Dothideomycetes</taxon>
        <taxon>Pleosporomycetidae</taxon>
        <taxon>Aulographales</taxon>
        <taxon>Rhizodiscinaceae</taxon>
        <taxon>Rhizodiscina</taxon>
    </lineage>
</organism>
<evidence type="ECO:0000256" key="1">
    <source>
        <dbReference type="ARBA" id="ARBA00004685"/>
    </source>
</evidence>
<gene>
    <name evidence="4" type="ORF">NA57DRAFT_65240</name>
</gene>
<dbReference type="InterPro" id="IPR029045">
    <property type="entry name" value="ClpP/crotonase-like_dom_sf"/>
</dbReference>
<dbReference type="SUPFAM" id="SSF52096">
    <property type="entry name" value="ClpP/crotonase"/>
    <property type="match status" value="1"/>
</dbReference>
<reference evidence="4" key="1">
    <citation type="journal article" date="2020" name="Stud. Mycol.">
        <title>101 Dothideomycetes genomes: a test case for predicting lifestyles and emergence of pathogens.</title>
        <authorList>
            <person name="Haridas S."/>
            <person name="Albert R."/>
            <person name="Binder M."/>
            <person name="Bloem J."/>
            <person name="Labutti K."/>
            <person name="Salamov A."/>
            <person name="Andreopoulos B."/>
            <person name="Baker S."/>
            <person name="Barry K."/>
            <person name="Bills G."/>
            <person name="Bluhm B."/>
            <person name="Cannon C."/>
            <person name="Castanera R."/>
            <person name="Culley D."/>
            <person name="Daum C."/>
            <person name="Ezra D."/>
            <person name="Gonzalez J."/>
            <person name="Henrissat B."/>
            <person name="Kuo A."/>
            <person name="Liang C."/>
            <person name="Lipzen A."/>
            <person name="Lutzoni F."/>
            <person name="Magnuson J."/>
            <person name="Mondo S."/>
            <person name="Nolan M."/>
            <person name="Ohm R."/>
            <person name="Pangilinan J."/>
            <person name="Park H.-J."/>
            <person name="Ramirez L."/>
            <person name="Alfaro M."/>
            <person name="Sun H."/>
            <person name="Tritt A."/>
            <person name="Yoshinaga Y."/>
            <person name="Zwiers L.-H."/>
            <person name="Turgeon B."/>
            <person name="Goodwin S."/>
            <person name="Spatafora J."/>
            <person name="Crous P."/>
            <person name="Grigoriev I."/>
        </authorList>
    </citation>
    <scope>NUCLEOTIDE SEQUENCE</scope>
    <source>
        <strain evidence="4">CBS 133067</strain>
    </source>
</reference>
<dbReference type="Proteomes" id="UP000799772">
    <property type="component" value="Unassembled WGS sequence"/>
</dbReference>
<dbReference type="Gene3D" id="3.90.226.10">
    <property type="entry name" value="2-enoyl-CoA Hydratase, Chain A, domain 1"/>
    <property type="match status" value="1"/>
</dbReference>
<evidence type="ECO:0000313" key="5">
    <source>
        <dbReference type="Proteomes" id="UP000799772"/>
    </source>
</evidence>
<evidence type="ECO:0000313" key="4">
    <source>
        <dbReference type="EMBL" id="KAF2100897.1"/>
    </source>
</evidence>
<dbReference type="AlphaFoldDB" id="A0A9P4IJP1"/>
<dbReference type="Pfam" id="PF00378">
    <property type="entry name" value="ECH_1"/>
    <property type="match status" value="1"/>
</dbReference>
<name>A0A9P4IJP1_9PEZI</name>
<keyword evidence="3" id="KW-0843">Virulence</keyword>
<comment type="pathway">
    <text evidence="1">Mycotoxin biosynthesis.</text>
</comment>
<proteinExistence type="inferred from homology"/>
<sequence>MPNPPADVTIPSSYSSLPFQDIRCSHYPESSPTATPIIVLSLNRPKAHHAFTGRMMEEMEQAFQYFDLDDRVKCIVVTSSGRIFCAGADLTPKMGSFQGGQERVNDHRDGGGRVSLAIYNCRKPVIGALQGSAVGVGITMTLPMSIRIAYKGAKIGFVFARRGLVMEACSSYFLPKLIGLSRAMHLITTGAVYTADSKLVDGLFSETLDTPDQVLPRALELADEIAKNTSVVSTQLMKEMMWRNPDSPEGAHLLDSRIIYHLFSTTDNKEGVKSFLEKRPVNFTGTLEESAPEAYPWWEPLDVVRKAKGKTGTSSKL</sequence>
<dbReference type="InterPro" id="IPR051053">
    <property type="entry name" value="ECH/Chromodomain_protein"/>
</dbReference>
<evidence type="ECO:0000256" key="2">
    <source>
        <dbReference type="ARBA" id="ARBA00005254"/>
    </source>
</evidence>